<keyword evidence="2" id="KW-0813">Transport</keyword>
<evidence type="ECO:0000256" key="5">
    <source>
        <dbReference type="ARBA" id="ARBA00022741"/>
    </source>
</evidence>
<dbReference type="PANTHER" id="PTHR43394:SF1">
    <property type="entry name" value="ATP-BINDING CASSETTE SUB-FAMILY B MEMBER 10, MITOCHONDRIAL"/>
    <property type="match status" value="1"/>
</dbReference>
<dbReference type="PANTHER" id="PTHR43394">
    <property type="entry name" value="ATP-DEPENDENT PERMEASE MDL1, MITOCHONDRIAL"/>
    <property type="match status" value="1"/>
</dbReference>
<dbReference type="Proteomes" id="UP000001822">
    <property type="component" value="Chromosome"/>
</dbReference>
<keyword evidence="6 12" id="KW-0067">ATP-binding</keyword>
<dbReference type="RefSeq" id="WP_011585817.1">
    <property type="nucleotide sequence ID" value="NC_008255.1"/>
</dbReference>
<dbReference type="EMBL" id="CP000383">
    <property type="protein sequence ID" value="ABG59703.1"/>
    <property type="molecule type" value="Genomic_DNA"/>
</dbReference>
<dbReference type="Gene3D" id="3.40.50.300">
    <property type="entry name" value="P-loop containing nucleotide triphosphate hydrolases"/>
    <property type="match status" value="1"/>
</dbReference>
<dbReference type="GO" id="GO:0015421">
    <property type="term" value="F:ABC-type oligopeptide transporter activity"/>
    <property type="evidence" value="ECO:0007669"/>
    <property type="project" value="TreeGrafter"/>
</dbReference>
<evidence type="ECO:0000256" key="2">
    <source>
        <dbReference type="ARBA" id="ARBA00022448"/>
    </source>
</evidence>
<feature type="domain" description="ABC transporter" evidence="10">
    <location>
        <begin position="353"/>
        <end position="588"/>
    </location>
</feature>
<dbReference type="InterPro" id="IPR003439">
    <property type="entry name" value="ABC_transporter-like_ATP-bd"/>
</dbReference>
<dbReference type="CDD" id="cd18541">
    <property type="entry name" value="ABC_6TM_TmrB_like"/>
    <property type="match status" value="1"/>
</dbReference>
<evidence type="ECO:0000259" key="10">
    <source>
        <dbReference type="PROSITE" id="PS50893"/>
    </source>
</evidence>
<dbReference type="InterPro" id="IPR017871">
    <property type="entry name" value="ABC_transporter-like_CS"/>
</dbReference>
<dbReference type="GO" id="GO:0016887">
    <property type="term" value="F:ATP hydrolysis activity"/>
    <property type="evidence" value="ECO:0007669"/>
    <property type="project" value="InterPro"/>
</dbReference>
<proteinExistence type="predicted"/>
<evidence type="ECO:0000256" key="7">
    <source>
        <dbReference type="ARBA" id="ARBA00022989"/>
    </source>
</evidence>
<dbReference type="InterPro" id="IPR027417">
    <property type="entry name" value="P-loop_NTPase"/>
</dbReference>
<keyword evidence="5" id="KW-0547">Nucleotide-binding</keyword>
<feature type="transmembrane region" description="Helical" evidence="9">
    <location>
        <begin position="177"/>
        <end position="199"/>
    </location>
</feature>
<evidence type="ECO:0000256" key="6">
    <source>
        <dbReference type="ARBA" id="ARBA00022840"/>
    </source>
</evidence>
<evidence type="ECO:0000256" key="8">
    <source>
        <dbReference type="ARBA" id="ARBA00023136"/>
    </source>
</evidence>
<accession>A0A6N4STR9</accession>
<comment type="subcellular location">
    <subcellularLocation>
        <location evidence="1">Cell membrane</location>
        <topology evidence="1">Multi-pass membrane protein</topology>
    </subcellularLocation>
</comment>
<reference evidence="12 13" key="1">
    <citation type="journal article" date="2007" name="Appl. Environ. Microbiol.">
        <title>Genome sequence of the cellulolytic gliding bacterium Cytophaga hutchinsonii.</title>
        <authorList>
            <person name="Xie G."/>
            <person name="Bruce D.C."/>
            <person name="Challacombe J.F."/>
            <person name="Chertkov O."/>
            <person name="Detter J.C."/>
            <person name="Gilna P."/>
            <person name="Han C.S."/>
            <person name="Lucas S."/>
            <person name="Misra M."/>
            <person name="Myers G.L."/>
            <person name="Richardson P."/>
            <person name="Tapia R."/>
            <person name="Thayer N."/>
            <person name="Thompson L.S."/>
            <person name="Brettin T.S."/>
            <person name="Henrissat B."/>
            <person name="Wilson D.B."/>
            <person name="McBride M.J."/>
        </authorList>
    </citation>
    <scope>NUCLEOTIDE SEQUENCE [LARGE SCALE GENOMIC DNA]</scope>
    <source>
        <strain evidence="13">ATCC 33406 / DSM 1761 / CIP 103989 / NBRC 15051 / NCIMB 9469 / D465</strain>
    </source>
</reference>
<keyword evidence="7 9" id="KW-1133">Transmembrane helix</keyword>
<dbReference type="PROSITE" id="PS00211">
    <property type="entry name" value="ABC_TRANSPORTER_1"/>
    <property type="match status" value="1"/>
</dbReference>
<dbReference type="FunFam" id="3.40.50.300:FF:000221">
    <property type="entry name" value="Multidrug ABC transporter ATP-binding protein"/>
    <property type="match status" value="1"/>
</dbReference>
<keyword evidence="13" id="KW-1185">Reference proteome</keyword>
<dbReference type="InterPro" id="IPR011527">
    <property type="entry name" value="ABC1_TM_dom"/>
</dbReference>
<dbReference type="OrthoDB" id="9769115at2"/>
<dbReference type="Gene3D" id="1.20.1560.10">
    <property type="entry name" value="ABC transporter type 1, transmembrane domain"/>
    <property type="match status" value="1"/>
</dbReference>
<dbReference type="InterPro" id="IPR039421">
    <property type="entry name" value="Type_1_exporter"/>
</dbReference>
<gene>
    <name evidence="12" type="primary">rsaD</name>
    <name evidence="12" type="ordered locus">CHU_2448</name>
</gene>
<evidence type="ECO:0000313" key="13">
    <source>
        <dbReference type="Proteomes" id="UP000001822"/>
    </source>
</evidence>
<evidence type="ECO:0000256" key="1">
    <source>
        <dbReference type="ARBA" id="ARBA00004651"/>
    </source>
</evidence>
<keyword evidence="3" id="KW-1003">Cell membrane</keyword>
<dbReference type="SUPFAM" id="SSF52540">
    <property type="entry name" value="P-loop containing nucleoside triphosphate hydrolases"/>
    <property type="match status" value="1"/>
</dbReference>
<feature type="transmembrane region" description="Helical" evidence="9">
    <location>
        <begin position="16"/>
        <end position="33"/>
    </location>
</feature>
<dbReference type="PROSITE" id="PS50929">
    <property type="entry name" value="ABC_TM1F"/>
    <property type="match status" value="1"/>
</dbReference>
<dbReference type="PROSITE" id="PS50893">
    <property type="entry name" value="ABC_TRANSPORTER_2"/>
    <property type="match status" value="1"/>
</dbReference>
<dbReference type="InterPro" id="IPR003593">
    <property type="entry name" value="AAA+_ATPase"/>
</dbReference>
<keyword evidence="8 9" id="KW-0472">Membrane</keyword>
<evidence type="ECO:0000259" key="11">
    <source>
        <dbReference type="PROSITE" id="PS50929"/>
    </source>
</evidence>
<sequence>MKNWALSHLNKYLFQYRYYLLAGIAFVFLNNFFGSYQGPVIRETIDYLEQSLPALKQAAGTEKVTLQAEFGSKVTFLVLQILGLTILSGIFLYLQRKIIIGTSRRIEYDVKNEIYDHYQQLPVSFYKRNNTGDIMNRISEDVNQVRNYLGPALMYGMNLFAIFIVTVPIMLSVSTELTLYTLIPLPFLVISIYTVQNVITRHSEEIQRSMSRLSSLVQETFSGIRVVKSFGRETSMTTQFDAQSNEYKSKSIHLTQINALFFPLMVFLIGASIIFIVWIGGKKVIAGEGVTNGNIAEFIFYLNKLAWPVTSLGWITVMIKRAEVSQERINQFLKQKNTLLKGKEITTPIKGAIAFKDVSFTYPDTGIEASKHISFMVAPGQTLAIIGNTGSGKSTIASLLCRLYDTSSGDIEIDGISIRDYNLQFLRSQIGFVPQDVFLFSDTIRNNIAFGFDNVTEEQIIEAAKFSDLYTSIQHFPMGLDTILGERGITLSGGQKQRLSLARAFIRNPRLFILDDCLSAVDTKTEDTILNNLKVVLGDRSTIIISHRVSSVKLADKIIVLEDGQIAQSGSHEELMDKEGIYRNIYLKQLHETV</sequence>
<dbReference type="SMART" id="SM00382">
    <property type="entry name" value="AAA"/>
    <property type="match status" value="1"/>
</dbReference>
<feature type="transmembrane region" description="Helical" evidence="9">
    <location>
        <begin position="152"/>
        <end position="171"/>
    </location>
</feature>
<dbReference type="Pfam" id="PF00005">
    <property type="entry name" value="ABC_tran"/>
    <property type="match status" value="1"/>
</dbReference>
<feature type="transmembrane region" description="Helical" evidence="9">
    <location>
        <begin position="257"/>
        <end position="278"/>
    </location>
</feature>
<dbReference type="GO" id="GO:0005524">
    <property type="term" value="F:ATP binding"/>
    <property type="evidence" value="ECO:0007669"/>
    <property type="project" value="UniProtKB-KW"/>
</dbReference>
<organism evidence="12 13">
    <name type="scientific">Cytophaga hutchinsonii (strain ATCC 33406 / DSM 1761 / CIP 103989 / NBRC 15051 / NCIMB 9469 / D465)</name>
    <dbReference type="NCBI Taxonomy" id="269798"/>
    <lineage>
        <taxon>Bacteria</taxon>
        <taxon>Pseudomonadati</taxon>
        <taxon>Bacteroidota</taxon>
        <taxon>Cytophagia</taxon>
        <taxon>Cytophagales</taxon>
        <taxon>Cytophagaceae</taxon>
        <taxon>Cytophaga</taxon>
    </lineage>
</organism>
<feature type="domain" description="ABC transmembrane type-1" evidence="11">
    <location>
        <begin position="21"/>
        <end position="321"/>
    </location>
</feature>
<feature type="transmembrane region" description="Helical" evidence="9">
    <location>
        <begin position="74"/>
        <end position="94"/>
    </location>
</feature>
<dbReference type="InterPro" id="IPR036640">
    <property type="entry name" value="ABC1_TM_sf"/>
</dbReference>
<dbReference type="Pfam" id="PF00664">
    <property type="entry name" value="ABC_membrane"/>
    <property type="match status" value="1"/>
</dbReference>
<dbReference type="KEGG" id="chu:CHU_2448"/>
<dbReference type="GO" id="GO:0005886">
    <property type="term" value="C:plasma membrane"/>
    <property type="evidence" value="ECO:0007669"/>
    <property type="project" value="UniProtKB-SubCell"/>
</dbReference>
<dbReference type="AlphaFoldDB" id="A0A6N4STR9"/>
<protein>
    <submittedName>
        <fullName evidence="12">ABC transporter, ATP-binding protein</fullName>
    </submittedName>
</protein>
<evidence type="ECO:0000313" key="12">
    <source>
        <dbReference type="EMBL" id="ABG59703.1"/>
    </source>
</evidence>
<name>A0A6N4STR9_CYTH3</name>
<evidence type="ECO:0000256" key="3">
    <source>
        <dbReference type="ARBA" id="ARBA00022475"/>
    </source>
</evidence>
<keyword evidence="4 9" id="KW-0812">Transmembrane</keyword>
<dbReference type="SUPFAM" id="SSF90123">
    <property type="entry name" value="ABC transporter transmembrane region"/>
    <property type="match status" value="1"/>
</dbReference>
<evidence type="ECO:0000256" key="9">
    <source>
        <dbReference type="SAM" id="Phobius"/>
    </source>
</evidence>
<evidence type="ECO:0000256" key="4">
    <source>
        <dbReference type="ARBA" id="ARBA00022692"/>
    </source>
</evidence>